<feature type="transmembrane region" description="Helical" evidence="1">
    <location>
        <begin position="37"/>
        <end position="55"/>
    </location>
</feature>
<feature type="transmembrane region" description="Helical" evidence="1">
    <location>
        <begin position="12"/>
        <end position="31"/>
    </location>
</feature>
<gene>
    <name evidence="2" type="ORF">BJ998_000259</name>
</gene>
<keyword evidence="1" id="KW-0472">Membrane</keyword>
<evidence type="ECO:0000313" key="2">
    <source>
        <dbReference type="EMBL" id="MBB5889063.1"/>
    </source>
</evidence>
<keyword evidence="3" id="KW-1185">Reference proteome</keyword>
<organism evidence="2 3">
    <name type="scientific">Kutzneria kofuensis</name>
    <dbReference type="NCBI Taxonomy" id="103725"/>
    <lineage>
        <taxon>Bacteria</taxon>
        <taxon>Bacillati</taxon>
        <taxon>Actinomycetota</taxon>
        <taxon>Actinomycetes</taxon>
        <taxon>Pseudonocardiales</taxon>
        <taxon>Pseudonocardiaceae</taxon>
        <taxon>Kutzneria</taxon>
    </lineage>
</organism>
<dbReference type="AlphaFoldDB" id="A0A7W9KAJ4"/>
<dbReference type="EMBL" id="JACHIR010000001">
    <property type="protein sequence ID" value="MBB5889063.1"/>
    <property type="molecule type" value="Genomic_DNA"/>
</dbReference>
<evidence type="ECO:0000256" key="1">
    <source>
        <dbReference type="SAM" id="Phobius"/>
    </source>
</evidence>
<dbReference type="RefSeq" id="WP_184857707.1">
    <property type="nucleotide sequence ID" value="NZ_BAAAWY010000013.1"/>
</dbReference>
<protein>
    <recommendedName>
        <fullName evidence="4">PH (Pleckstrin Homology) domain-containing protein</fullName>
    </recommendedName>
</protein>
<evidence type="ECO:0000313" key="3">
    <source>
        <dbReference type="Proteomes" id="UP000585638"/>
    </source>
</evidence>
<proteinExistence type="predicted"/>
<keyword evidence="1" id="KW-1133">Transmembrane helix</keyword>
<name>A0A7W9KAJ4_9PSEU</name>
<accession>A0A7W9KAJ4</accession>
<dbReference type="Proteomes" id="UP000585638">
    <property type="component" value="Unassembled WGS sequence"/>
</dbReference>
<evidence type="ECO:0008006" key="4">
    <source>
        <dbReference type="Google" id="ProtNLM"/>
    </source>
</evidence>
<reference evidence="2 3" key="1">
    <citation type="submission" date="2020-08" db="EMBL/GenBank/DDBJ databases">
        <title>Sequencing the genomes of 1000 actinobacteria strains.</title>
        <authorList>
            <person name="Klenk H.-P."/>
        </authorList>
    </citation>
    <scope>NUCLEOTIDE SEQUENCE [LARGE SCALE GENOMIC DNA]</scope>
    <source>
        <strain evidence="2 3">DSM 43851</strain>
    </source>
</reference>
<keyword evidence="1" id="KW-0812">Transmembrane</keyword>
<comment type="caution">
    <text evidence="2">The sequence shown here is derived from an EMBL/GenBank/DDBJ whole genome shotgun (WGS) entry which is preliminary data.</text>
</comment>
<sequence>MPLRLRMSVLSQVAIIVLSWLLPFGVFILAGPVIGDAMRIPLLVVALLVAITLSVRGTECGVDCTGDTITVRGWVRTVRIPTSAVKAVDQGRYALLWTNEDGRDRRTKVYAFGRSRSGHFDPHSRESLERLAAWVGSR</sequence>